<dbReference type="InterPro" id="IPR036322">
    <property type="entry name" value="WD40_repeat_dom_sf"/>
</dbReference>
<dbReference type="Gene3D" id="2.130.10.10">
    <property type="entry name" value="YVTN repeat-like/Quinoprotein amine dehydrogenase"/>
    <property type="match status" value="2"/>
</dbReference>
<evidence type="ECO:0000313" key="3">
    <source>
        <dbReference type="RefSeq" id="XP_015524218.1"/>
    </source>
</evidence>
<dbReference type="SUPFAM" id="SSF50978">
    <property type="entry name" value="WD40 repeat-like"/>
    <property type="match status" value="1"/>
</dbReference>
<gene>
    <name evidence="3 4 5" type="primary">LOC107227548</name>
</gene>
<evidence type="ECO:0000313" key="2">
    <source>
        <dbReference type="Proteomes" id="UP000829291"/>
    </source>
</evidence>
<evidence type="ECO:0000313" key="4">
    <source>
        <dbReference type="RefSeq" id="XP_046587853.1"/>
    </source>
</evidence>
<accession>A0A6J0CC13</accession>
<evidence type="ECO:0000259" key="1">
    <source>
        <dbReference type="Pfam" id="PF25460"/>
    </source>
</evidence>
<name>A0A6J0CC13_NEOLC</name>
<sequence length="516" mass="56662">MKLFQTPSLGDFKPPLLNDEATVGLVDGSLRYVDREHLNICMQSYAAYLLDHPNATVSSDMLAIREAGNGISAKDMFLPVQESALKKIASVWRDKGFIEAVHATAEEDPAQVTKILHWVTTRLSRLFDLVDKLAFWNEGLPMLTYGSAADIAITRDWATAIVRCLAWHPHCTRLALATRDDRIRVFCKNVQGAAVLRHSFQKSVSCLAWRPNSGRELAAACQMGILIWKVELGAASSSLSQALTLRQRGHAPVTSVAWNPQGDLLVSCSPANNNMYIWDTSRELAVPLKCVRGGGLCFARWSHCGSRLLAASTHSVFRIWNTGDGSSWKSEKWMVPNGRVAAACFGPDLTLLFVSTEVPEIVFSLPLQENIFDLKNSGVNNDVKAATAIIDLKKTILYSNEHEQQCLGGRVIAMEWDPTGKYLAIIFRDSPIVVVFAMKLQAGSIAADAAEGCLIKGFPGEVPNCMNFQQDFDSNSDFGGACLTIAWSSGRVQHFPLVNSNSVVHSSFTTNHLYIS</sequence>
<dbReference type="FunCoup" id="A0A6J0CC13">
    <property type="interactions" value="1723"/>
</dbReference>
<dbReference type="InterPro" id="IPR045139">
    <property type="entry name" value="Aladin"/>
</dbReference>
<protein>
    <submittedName>
        <fullName evidence="3 4 5">Aladin</fullName>
    </submittedName>
</protein>
<dbReference type="AlphaFoldDB" id="A0A6J0CC13"/>
<dbReference type="OrthoDB" id="411991at2759"/>
<dbReference type="InterPro" id="IPR015943">
    <property type="entry name" value="WD40/YVTN_repeat-like_dom_sf"/>
</dbReference>
<dbReference type="SMART" id="SM00320">
    <property type="entry name" value="WD40"/>
    <property type="match status" value="4"/>
</dbReference>
<proteinExistence type="predicted"/>
<dbReference type="InterPro" id="IPR057403">
    <property type="entry name" value="Beta-prop_Aladin"/>
</dbReference>
<organism evidence="2 3">
    <name type="scientific">Neodiprion lecontei</name>
    <name type="common">Redheaded pine sawfly</name>
    <dbReference type="NCBI Taxonomy" id="441921"/>
    <lineage>
        <taxon>Eukaryota</taxon>
        <taxon>Metazoa</taxon>
        <taxon>Ecdysozoa</taxon>
        <taxon>Arthropoda</taxon>
        <taxon>Hexapoda</taxon>
        <taxon>Insecta</taxon>
        <taxon>Pterygota</taxon>
        <taxon>Neoptera</taxon>
        <taxon>Endopterygota</taxon>
        <taxon>Hymenoptera</taxon>
        <taxon>Tenthredinoidea</taxon>
        <taxon>Diprionidae</taxon>
        <taxon>Diprioninae</taxon>
        <taxon>Neodiprion</taxon>
    </lineage>
</organism>
<dbReference type="RefSeq" id="XP_046587857.1">
    <property type="nucleotide sequence ID" value="XM_046731901.1"/>
</dbReference>
<feature type="domain" description="Aladin seven-bladed propeller" evidence="1">
    <location>
        <begin position="149"/>
        <end position="498"/>
    </location>
</feature>
<dbReference type="RefSeq" id="XP_015524218.1">
    <property type="nucleotide sequence ID" value="XM_015668732.1"/>
</dbReference>
<dbReference type="GeneID" id="107227548"/>
<dbReference type="InterPro" id="IPR001680">
    <property type="entry name" value="WD40_rpt"/>
</dbReference>
<dbReference type="RefSeq" id="XP_046587853.1">
    <property type="nucleotide sequence ID" value="XM_046731897.1"/>
</dbReference>
<dbReference type="InParanoid" id="A0A6J0CC13"/>
<dbReference type="GO" id="GO:0005643">
    <property type="term" value="C:nuclear pore"/>
    <property type="evidence" value="ECO:0007669"/>
    <property type="project" value="TreeGrafter"/>
</dbReference>
<dbReference type="GO" id="GO:0006913">
    <property type="term" value="P:nucleocytoplasmic transport"/>
    <property type="evidence" value="ECO:0007669"/>
    <property type="project" value="TreeGrafter"/>
</dbReference>
<dbReference type="PANTHER" id="PTHR14494:SF0">
    <property type="entry name" value="ALADIN"/>
    <property type="match status" value="1"/>
</dbReference>
<dbReference type="PANTHER" id="PTHR14494">
    <property type="entry name" value="ALADIN/ADRACALIN/AAAS"/>
    <property type="match status" value="1"/>
</dbReference>
<dbReference type="Proteomes" id="UP000829291">
    <property type="component" value="Chromosome 1"/>
</dbReference>
<evidence type="ECO:0000313" key="5">
    <source>
        <dbReference type="RefSeq" id="XP_046587857.1"/>
    </source>
</evidence>
<keyword evidence="2" id="KW-1185">Reference proteome</keyword>
<reference evidence="3" key="1">
    <citation type="submission" date="2025-04" db="UniProtKB">
        <authorList>
            <consortium name="RefSeq"/>
        </authorList>
    </citation>
    <scope>IDENTIFICATION</scope>
    <source>
        <tissue evidence="4 5">Thorax and Abdomen</tissue>
        <tissue evidence="3">Whole body</tissue>
    </source>
</reference>
<dbReference type="Pfam" id="PF25460">
    <property type="entry name" value="Beta-prop_Aladin"/>
    <property type="match status" value="1"/>
</dbReference>
<dbReference type="KEGG" id="nlo:107227548"/>